<evidence type="ECO:0000256" key="4">
    <source>
        <dbReference type="ARBA" id="ARBA00023163"/>
    </source>
</evidence>
<dbReference type="SUPFAM" id="SSF88946">
    <property type="entry name" value="Sigma2 domain of RNA polymerase sigma factors"/>
    <property type="match status" value="1"/>
</dbReference>
<keyword evidence="3" id="KW-0731">Sigma factor</keyword>
<keyword evidence="4" id="KW-0804">Transcription</keyword>
<dbReference type="Gene3D" id="1.10.1740.10">
    <property type="match status" value="1"/>
</dbReference>
<dbReference type="STRING" id="1901.BB341_19980"/>
<protein>
    <submittedName>
        <fullName evidence="8">RNA polymerase ECF-subfamily sigma factor</fullName>
    </submittedName>
</protein>
<dbReference type="OrthoDB" id="3698333at2"/>
<dbReference type="Pfam" id="PF04542">
    <property type="entry name" value="Sigma70_r2"/>
    <property type="match status" value="1"/>
</dbReference>
<sequence>MDEKPDDELLAAMAESDRDAFEALYRRYAPWLRARLGYRCADITQLDDAVQEAFLSVWRICARGHPPEVRDCAGWLWRIAERRLIDAARTHRSQGRLHQLLAGLRRPGVPSAEEQALEAGEFSGAHTALRRLPEELRAVVQATVIDGLTTRQAADRLGLPVGTVKTRAMRARGRLREELAHGEGTGQVPESGIAPGGRRRESGDRLRRGFRPGPAKRTSGERET</sequence>
<feature type="domain" description="RNA polymerase sigma factor 70 region 4 type 2" evidence="7">
    <location>
        <begin position="126"/>
        <end position="175"/>
    </location>
</feature>
<evidence type="ECO:0000256" key="2">
    <source>
        <dbReference type="ARBA" id="ARBA00023015"/>
    </source>
</evidence>
<dbReference type="eggNOG" id="COG1595">
    <property type="taxonomic scope" value="Bacteria"/>
</dbReference>
<keyword evidence="9" id="KW-1185">Reference proteome</keyword>
<dbReference type="InterPro" id="IPR013324">
    <property type="entry name" value="RNA_pol_sigma_r3/r4-like"/>
</dbReference>
<evidence type="ECO:0000256" key="1">
    <source>
        <dbReference type="ARBA" id="ARBA00010641"/>
    </source>
</evidence>
<dbReference type="EMBL" id="CM000913">
    <property type="protein sequence ID" value="EFG06735.1"/>
    <property type="molecule type" value="Genomic_DNA"/>
</dbReference>
<dbReference type="InterPro" id="IPR039425">
    <property type="entry name" value="RNA_pol_sigma-70-like"/>
</dbReference>
<organism evidence="8 9">
    <name type="scientific">Streptomyces clavuligerus</name>
    <dbReference type="NCBI Taxonomy" id="1901"/>
    <lineage>
        <taxon>Bacteria</taxon>
        <taxon>Bacillati</taxon>
        <taxon>Actinomycetota</taxon>
        <taxon>Actinomycetes</taxon>
        <taxon>Kitasatosporales</taxon>
        <taxon>Streptomycetaceae</taxon>
        <taxon>Streptomyces</taxon>
    </lineage>
</organism>
<feature type="domain" description="RNA polymerase sigma-70 region 2" evidence="6">
    <location>
        <begin position="24"/>
        <end position="92"/>
    </location>
</feature>
<dbReference type="InterPro" id="IPR013249">
    <property type="entry name" value="RNA_pol_sigma70_r4_t2"/>
</dbReference>
<keyword evidence="2" id="KW-0805">Transcription regulation</keyword>
<dbReference type="KEGG" id="sclf:BB341_19980"/>
<dbReference type="Pfam" id="PF08281">
    <property type="entry name" value="Sigma70_r4_2"/>
    <property type="match status" value="1"/>
</dbReference>
<dbReference type="PANTHER" id="PTHR43133:SF46">
    <property type="entry name" value="RNA POLYMERASE SIGMA-70 FACTOR ECF SUBFAMILY"/>
    <property type="match status" value="1"/>
</dbReference>
<gene>
    <name evidence="8" type="ORF">SCLAV_1660</name>
</gene>
<dbReference type="Proteomes" id="UP000002357">
    <property type="component" value="Chromosome"/>
</dbReference>
<feature type="region of interest" description="Disordered" evidence="5">
    <location>
        <begin position="177"/>
        <end position="224"/>
    </location>
</feature>
<dbReference type="PANTHER" id="PTHR43133">
    <property type="entry name" value="RNA POLYMERASE ECF-TYPE SIGMA FACTO"/>
    <property type="match status" value="1"/>
</dbReference>
<proteinExistence type="inferred from homology"/>
<feature type="compositionally biased region" description="Basic and acidic residues" evidence="5">
    <location>
        <begin position="198"/>
        <end position="207"/>
    </location>
</feature>
<evidence type="ECO:0000259" key="7">
    <source>
        <dbReference type="Pfam" id="PF08281"/>
    </source>
</evidence>
<comment type="similarity">
    <text evidence="1">Belongs to the sigma-70 factor family. ECF subfamily.</text>
</comment>
<evidence type="ECO:0000256" key="3">
    <source>
        <dbReference type="ARBA" id="ARBA00023082"/>
    </source>
</evidence>
<evidence type="ECO:0000256" key="5">
    <source>
        <dbReference type="SAM" id="MobiDB-lite"/>
    </source>
</evidence>
<dbReference type="GO" id="GO:0016987">
    <property type="term" value="F:sigma factor activity"/>
    <property type="evidence" value="ECO:0007669"/>
    <property type="project" value="UniProtKB-KW"/>
</dbReference>
<dbReference type="InterPro" id="IPR014284">
    <property type="entry name" value="RNA_pol_sigma-70_dom"/>
</dbReference>
<dbReference type="GO" id="GO:0003677">
    <property type="term" value="F:DNA binding"/>
    <property type="evidence" value="ECO:0007669"/>
    <property type="project" value="InterPro"/>
</dbReference>
<dbReference type="InterPro" id="IPR007627">
    <property type="entry name" value="RNA_pol_sigma70_r2"/>
</dbReference>
<accession>E2Q2Y2</accession>
<dbReference type="InterPro" id="IPR036388">
    <property type="entry name" value="WH-like_DNA-bd_sf"/>
</dbReference>
<dbReference type="AlphaFoldDB" id="E2Q2Y2"/>
<evidence type="ECO:0000259" key="6">
    <source>
        <dbReference type="Pfam" id="PF04542"/>
    </source>
</evidence>
<name>E2Q2Y2_STRCL</name>
<dbReference type="GO" id="GO:0006352">
    <property type="term" value="P:DNA-templated transcription initiation"/>
    <property type="evidence" value="ECO:0007669"/>
    <property type="project" value="InterPro"/>
</dbReference>
<evidence type="ECO:0000313" key="8">
    <source>
        <dbReference type="EMBL" id="EFG06735.1"/>
    </source>
</evidence>
<dbReference type="SUPFAM" id="SSF88659">
    <property type="entry name" value="Sigma3 and sigma4 domains of RNA polymerase sigma factors"/>
    <property type="match status" value="1"/>
</dbReference>
<dbReference type="InterPro" id="IPR013325">
    <property type="entry name" value="RNA_pol_sigma_r2"/>
</dbReference>
<dbReference type="NCBIfam" id="TIGR02937">
    <property type="entry name" value="sigma70-ECF"/>
    <property type="match status" value="1"/>
</dbReference>
<dbReference type="CDD" id="cd06171">
    <property type="entry name" value="Sigma70_r4"/>
    <property type="match status" value="1"/>
</dbReference>
<dbReference type="Gene3D" id="1.10.10.10">
    <property type="entry name" value="Winged helix-like DNA-binding domain superfamily/Winged helix DNA-binding domain"/>
    <property type="match status" value="1"/>
</dbReference>
<evidence type="ECO:0000313" key="9">
    <source>
        <dbReference type="Proteomes" id="UP000002357"/>
    </source>
</evidence>
<reference evidence="8 9" key="1">
    <citation type="journal article" date="2010" name="Genome Biol. Evol.">
        <title>The sequence of a 1.8-mb bacterial linear plasmid reveals a rich evolutionary reservoir of secondary metabolic pathways.</title>
        <authorList>
            <person name="Medema M.H."/>
            <person name="Trefzer A."/>
            <person name="Kovalchuk A."/>
            <person name="van den Berg M."/>
            <person name="Mueller U."/>
            <person name="Heijne W."/>
            <person name="Wu L."/>
            <person name="Alam M.T."/>
            <person name="Ronning C.M."/>
            <person name="Nierman W.C."/>
            <person name="Bovenberg R.A.L."/>
            <person name="Breitling R."/>
            <person name="Takano E."/>
        </authorList>
    </citation>
    <scope>NUCLEOTIDE SEQUENCE [LARGE SCALE GENOMIC DNA]</scope>
    <source>
        <strain evidence="9">ATCC 27064 / DSM 738 / JCM 4710 / NBRC 13307 / NCIMB 12785 / NRRL 3585 / VKM Ac-602</strain>
    </source>
</reference>